<dbReference type="InterPro" id="IPR042203">
    <property type="entry name" value="Leu/Phe-tRNA_Trfase_C"/>
</dbReference>
<evidence type="ECO:0000256" key="3">
    <source>
        <dbReference type="ARBA" id="ARBA00023315"/>
    </source>
</evidence>
<name>A0A2T0X7F0_9RHOB</name>
<evidence type="ECO:0000256" key="2">
    <source>
        <dbReference type="ARBA" id="ARBA00022679"/>
    </source>
</evidence>
<dbReference type="RefSeq" id="WP_106159310.1">
    <property type="nucleotide sequence ID" value="NZ_PVTT01000001.1"/>
</dbReference>
<comment type="catalytic activity">
    <reaction evidence="4">
        <text>L-phenylalanyl-tRNA(Phe) + an N-terminal L-alpha-aminoacyl-[protein] = an N-terminal L-phenylalanyl-L-alpha-aminoacyl-[protein] + tRNA(Phe)</text>
        <dbReference type="Rhea" id="RHEA:43632"/>
        <dbReference type="Rhea" id="RHEA-COMP:9668"/>
        <dbReference type="Rhea" id="RHEA-COMP:9699"/>
        <dbReference type="Rhea" id="RHEA-COMP:10636"/>
        <dbReference type="Rhea" id="RHEA-COMP:10637"/>
        <dbReference type="ChEBI" id="CHEBI:78442"/>
        <dbReference type="ChEBI" id="CHEBI:78531"/>
        <dbReference type="ChEBI" id="CHEBI:78597"/>
        <dbReference type="ChEBI" id="CHEBI:83561"/>
        <dbReference type="EC" id="2.3.2.6"/>
    </reaction>
</comment>
<comment type="function">
    <text evidence="4">Functions in the N-end rule pathway of protein degradation where it conjugates Leu, Phe and, less efficiently, Met from aminoacyl-tRNAs to the N-termini of proteins containing an N-terminal arginine or lysine.</text>
</comment>
<protein>
    <recommendedName>
        <fullName evidence="4">Leucyl/phenylalanyl-tRNA--protein transferase</fullName>
        <ecNumber evidence="4">2.3.2.6</ecNumber>
    </recommendedName>
    <alternativeName>
        <fullName evidence="4">L/F-transferase</fullName>
    </alternativeName>
    <alternativeName>
        <fullName evidence="4">Leucyltransferase</fullName>
    </alternativeName>
    <alternativeName>
        <fullName evidence="4">Phenyalanyltransferase</fullName>
    </alternativeName>
</protein>
<comment type="similarity">
    <text evidence="4">Belongs to the L/F-transferase family.</text>
</comment>
<accession>A0A2T0X7F0</accession>
<dbReference type="InterPro" id="IPR004616">
    <property type="entry name" value="Leu/Phe-tRNA_Trfase"/>
</dbReference>
<comment type="subcellular location">
    <subcellularLocation>
        <location evidence="4">Cytoplasm</location>
    </subcellularLocation>
</comment>
<dbReference type="EMBL" id="PVTT01000001">
    <property type="protein sequence ID" value="PRY94853.1"/>
    <property type="molecule type" value="Genomic_DNA"/>
</dbReference>
<dbReference type="OrthoDB" id="9790282at2"/>
<gene>
    <name evidence="4" type="primary">aat</name>
    <name evidence="5" type="ORF">BCF33_0455</name>
</gene>
<dbReference type="HAMAP" id="MF_00688">
    <property type="entry name" value="Leu_Phe_trans"/>
    <property type="match status" value="1"/>
</dbReference>
<dbReference type="Gene3D" id="3.40.630.70">
    <property type="entry name" value="Leucyl/phenylalanyl-tRNA-protein transferase, C-terminal domain"/>
    <property type="match status" value="1"/>
</dbReference>
<dbReference type="GO" id="GO:0005737">
    <property type="term" value="C:cytoplasm"/>
    <property type="evidence" value="ECO:0007669"/>
    <property type="project" value="UniProtKB-SubCell"/>
</dbReference>
<dbReference type="SUPFAM" id="SSF55729">
    <property type="entry name" value="Acyl-CoA N-acyltransferases (Nat)"/>
    <property type="match status" value="1"/>
</dbReference>
<sequence length="222" mass="24731">MKDVGAPVTAESLLGAYMQGVFPMAETRDDPDLFWVEPRWRGVLPLDRFRLSRSTIKQMRRATRTGSVTTSLDLDFEGVLAGCAARDETWISGRLIDLYRQLFAAGFAHSQEVWRGDRMIGGVYGVAIGGAFFGESMFSSETGGSKIALAVLVHRLRRAGYALFDTQFVTSHLLSLGAEEIRQDDYRRRLGAALALRPDRLGPEPSLEEVLQDMVQRRTQTS</sequence>
<dbReference type="Pfam" id="PF03588">
    <property type="entry name" value="Leu_Phe_trans"/>
    <property type="match status" value="1"/>
</dbReference>
<dbReference type="GO" id="GO:0030163">
    <property type="term" value="P:protein catabolic process"/>
    <property type="evidence" value="ECO:0007669"/>
    <property type="project" value="UniProtKB-UniRule"/>
</dbReference>
<dbReference type="NCBIfam" id="TIGR00667">
    <property type="entry name" value="aat"/>
    <property type="match status" value="1"/>
</dbReference>
<dbReference type="EC" id="2.3.2.6" evidence="4"/>
<reference evidence="5 6" key="1">
    <citation type="submission" date="2018-03" db="EMBL/GenBank/DDBJ databases">
        <title>Genomic Encyclopedia of Archaeal and Bacterial Type Strains, Phase II (KMG-II): from individual species to whole genera.</title>
        <authorList>
            <person name="Goeker M."/>
        </authorList>
    </citation>
    <scope>NUCLEOTIDE SEQUENCE [LARGE SCALE GENOMIC DNA]</scope>
    <source>
        <strain evidence="5 6">DSM 29318</strain>
    </source>
</reference>
<evidence type="ECO:0000256" key="4">
    <source>
        <dbReference type="HAMAP-Rule" id="MF_00688"/>
    </source>
</evidence>
<evidence type="ECO:0000313" key="5">
    <source>
        <dbReference type="EMBL" id="PRY94853.1"/>
    </source>
</evidence>
<dbReference type="PANTHER" id="PTHR30098">
    <property type="entry name" value="LEUCYL/PHENYLALANYL-TRNA--PROTEIN TRANSFERASE"/>
    <property type="match status" value="1"/>
</dbReference>
<organism evidence="5 6">
    <name type="scientific">Hasllibacter halocynthiae</name>
    <dbReference type="NCBI Taxonomy" id="595589"/>
    <lineage>
        <taxon>Bacteria</taxon>
        <taxon>Pseudomonadati</taxon>
        <taxon>Pseudomonadota</taxon>
        <taxon>Alphaproteobacteria</taxon>
        <taxon>Rhodobacterales</taxon>
        <taxon>Roseobacteraceae</taxon>
        <taxon>Hasllibacter</taxon>
    </lineage>
</organism>
<keyword evidence="1 4" id="KW-0963">Cytoplasm</keyword>
<comment type="caution">
    <text evidence="5">The sequence shown here is derived from an EMBL/GenBank/DDBJ whole genome shotgun (WGS) entry which is preliminary data.</text>
</comment>
<comment type="catalytic activity">
    <reaction evidence="4">
        <text>N-terminal L-lysyl-[protein] + L-leucyl-tRNA(Leu) = N-terminal L-leucyl-L-lysyl-[protein] + tRNA(Leu) + H(+)</text>
        <dbReference type="Rhea" id="RHEA:12340"/>
        <dbReference type="Rhea" id="RHEA-COMP:9613"/>
        <dbReference type="Rhea" id="RHEA-COMP:9622"/>
        <dbReference type="Rhea" id="RHEA-COMP:12670"/>
        <dbReference type="Rhea" id="RHEA-COMP:12671"/>
        <dbReference type="ChEBI" id="CHEBI:15378"/>
        <dbReference type="ChEBI" id="CHEBI:65249"/>
        <dbReference type="ChEBI" id="CHEBI:78442"/>
        <dbReference type="ChEBI" id="CHEBI:78494"/>
        <dbReference type="ChEBI" id="CHEBI:133043"/>
        <dbReference type="EC" id="2.3.2.6"/>
    </reaction>
</comment>
<dbReference type="PANTHER" id="PTHR30098:SF2">
    <property type="entry name" value="LEUCYL_PHENYLALANYL-TRNA--PROTEIN TRANSFERASE"/>
    <property type="match status" value="1"/>
</dbReference>
<keyword evidence="3 4" id="KW-0012">Acyltransferase</keyword>
<dbReference type="AlphaFoldDB" id="A0A2T0X7F0"/>
<keyword evidence="6" id="KW-1185">Reference proteome</keyword>
<evidence type="ECO:0000313" key="6">
    <source>
        <dbReference type="Proteomes" id="UP000238801"/>
    </source>
</evidence>
<dbReference type="Proteomes" id="UP000238801">
    <property type="component" value="Unassembled WGS sequence"/>
</dbReference>
<dbReference type="GO" id="GO:0008914">
    <property type="term" value="F:leucyl-tRNA--protein transferase activity"/>
    <property type="evidence" value="ECO:0007669"/>
    <property type="project" value="UniProtKB-UniRule"/>
</dbReference>
<comment type="catalytic activity">
    <reaction evidence="4">
        <text>N-terminal L-arginyl-[protein] + L-leucyl-tRNA(Leu) = N-terminal L-leucyl-L-arginyl-[protein] + tRNA(Leu) + H(+)</text>
        <dbReference type="Rhea" id="RHEA:50416"/>
        <dbReference type="Rhea" id="RHEA-COMP:9613"/>
        <dbReference type="Rhea" id="RHEA-COMP:9622"/>
        <dbReference type="Rhea" id="RHEA-COMP:12672"/>
        <dbReference type="Rhea" id="RHEA-COMP:12673"/>
        <dbReference type="ChEBI" id="CHEBI:15378"/>
        <dbReference type="ChEBI" id="CHEBI:64719"/>
        <dbReference type="ChEBI" id="CHEBI:78442"/>
        <dbReference type="ChEBI" id="CHEBI:78494"/>
        <dbReference type="ChEBI" id="CHEBI:133044"/>
        <dbReference type="EC" id="2.3.2.6"/>
    </reaction>
</comment>
<proteinExistence type="inferred from homology"/>
<evidence type="ECO:0000256" key="1">
    <source>
        <dbReference type="ARBA" id="ARBA00022490"/>
    </source>
</evidence>
<keyword evidence="2 4" id="KW-0808">Transferase</keyword>
<dbReference type="InterPro" id="IPR016181">
    <property type="entry name" value="Acyl_CoA_acyltransferase"/>
</dbReference>